<accession>A0A1H0SQZ3</accession>
<gene>
    <name evidence="2" type="ORF">SAMN05216259_1321</name>
</gene>
<proteinExistence type="predicted"/>
<protein>
    <submittedName>
        <fullName evidence="2">Uncharacterized protein</fullName>
    </submittedName>
</protein>
<feature type="transmembrane region" description="Helical" evidence="1">
    <location>
        <begin position="27"/>
        <end position="45"/>
    </location>
</feature>
<keyword evidence="1" id="KW-1133">Transmembrane helix</keyword>
<name>A0A1H0SQZ3_9ACTN</name>
<dbReference type="AlphaFoldDB" id="A0A1H0SQZ3"/>
<dbReference type="Proteomes" id="UP000199341">
    <property type="component" value="Unassembled WGS sequence"/>
</dbReference>
<keyword evidence="1" id="KW-0472">Membrane</keyword>
<feature type="transmembrane region" description="Helical" evidence="1">
    <location>
        <begin position="51"/>
        <end position="70"/>
    </location>
</feature>
<keyword evidence="3" id="KW-1185">Reference proteome</keyword>
<evidence type="ECO:0000256" key="1">
    <source>
        <dbReference type="SAM" id="Phobius"/>
    </source>
</evidence>
<sequence>MVAVEMHWKGRYPLPESAVRRLQQFRWLYAGFSLLELAGLVAQLAVGGRGWGAWVNGAGLALFAGLGILATRQLQHHRAAETRPTPPPS</sequence>
<dbReference type="EMBL" id="FNIE01000032">
    <property type="protein sequence ID" value="SDP44202.1"/>
    <property type="molecule type" value="Genomic_DNA"/>
</dbReference>
<evidence type="ECO:0000313" key="2">
    <source>
        <dbReference type="EMBL" id="SDP44202.1"/>
    </source>
</evidence>
<keyword evidence="1" id="KW-0812">Transmembrane</keyword>
<organism evidence="2 3">
    <name type="scientific">Actinacidiphila guanduensis</name>
    <dbReference type="NCBI Taxonomy" id="310781"/>
    <lineage>
        <taxon>Bacteria</taxon>
        <taxon>Bacillati</taxon>
        <taxon>Actinomycetota</taxon>
        <taxon>Actinomycetes</taxon>
        <taxon>Kitasatosporales</taxon>
        <taxon>Streptomycetaceae</taxon>
        <taxon>Actinacidiphila</taxon>
    </lineage>
</organism>
<reference evidence="2 3" key="1">
    <citation type="submission" date="2016-10" db="EMBL/GenBank/DDBJ databases">
        <authorList>
            <person name="de Groot N.N."/>
        </authorList>
    </citation>
    <scope>NUCLEOTIDE SEQUENCE [LARGE SCALE GENOMIC DNA]</scope>
    <source>
        <strain evidence="2 3">CGMCC 4.2022</strain>
    </source>
</reference>
<evidence type="ECO:0000313" key="3">
    <source>
        <dbReference type="Proteomes" id="UP000199341"/>
    </source>
</evidence>